<keyword evidence="1" id="KW-0812">Transmembrane</keyword>
<dbReference type="KEGG" id="sins:PW252_08855"/>
<accession>A0AA96VK71</accession>
<dbReference type="EMBL" id="CP118735">
    <property type="protein sequence ID" value="WNY50668.1"/>
    <property type="molecule type" value="Genomic_DNA"/>
</dbReference>
<name>A0AA96VK71_9STRE</name>
<sequence length="263" mass="30271">MMEDKYKNIIEDAQELSRKWNVLVLIFGFPALIGFLLFGGFFVSTFGKSVSLSGELNSVSVTGLEYLIGLPNVFWGWLFVFSWFLYSIAYRMMHRNIIKAYLLNQIILLMMVIPIYYSIFYGIQFFVPFLLVRVLNWLMFVASLVYIFWHYVSKTVQSLPISSHITSKQLSTVLLVLWGISALSSLIHDGFQNILASVLLAAMPIFPPLIVIVFTLTFRGILSTLLALNVLNADQEKYRKEFGYSVEDWYGKKSKRYKESLGK</sequence>
<protein>
    <submittedName>
        <fullName evidence="2">Uncharacterized protein</fullName>
    </submittedName>
</protein>
<organism evidence="2">
    <name type="scientific">Streptococcus iners</name>
    <dbReference type="NCBI Taxonomy" id="3028084"/>
    <lineage>
        <taxon>Bacteria</taxon>
        <taxon>Bacillati</taxon>
        <taxon>Bacillota</taxon>
        <taxon>Bacilli</taxon>
        <taxon>Lactobacillales</taxon>
        <taxon>Streptococcaceae</taxon>
        <taxon>Streptococcus</taxon>
    </lineage>
</organism>
<gene>
    <name evidence="2" type="ORF">PW252_08855</name>
</gene>
<evidence type="ECO:0000313" key="2">
    <source>
        <dbReference type="EMBL" id="WNY50668.1"/>
    </source>
</evidence>
<evidence type="ECO:0000256" key="1">
    <source>
        <dbReference type="SAM" id="Phobius"/>
    </source>
</evidence>
<feature type="transmembrane region" description="Helical" evidence="1">
    <location>
        <begin position="170"/>
        <end position="188"/>
    </location>
</feature>
<keyword evidence="1" id="KW-1133">Transmembrane helix</keyword>
<proteinExistence type="predicted"/>
<dbReference type="AlphaFoldDB" id="A0AA96VK71"/>
<keyword evidence="1" id="KW-0472">Membrane</keyword>
<feature type="transmembrane region" description="Helical" evidence="1">
    <location>
        <begin position="101"/>
        <end position="119"/>
    </location>
</feature>
<reference evidence="2" key="1">
    <citation type="submission" date="2023-02" db="EMBL/GenBank/DDBJ databases">
        <title>Streptococcus sp. Genome Sequencing and Assembly.</title>
        <authorList>
            <person name="Shore S.M."/>
            <person name="Nicholson T.L."/>
        </authorList>
    </citation>
    <scope>NUCLEOTIDE SEQUENCE</scope>
    <source>
        <strain evidence="2">29887</strain>
    </source>
</reference>
<feature type="transmembrane region" description="Helical" evidence="1">
    <location>
        <begin position="66"/>
        <end position="89"/>
    </location>
</feature>
<feature type="transmembrane region" description="Helical" evidence="1">
    <location>
        <begin position="20"/>
        <end position="46"/>
    </location>
</feature>
<dbReference type="RefSeq" id="WP_248049365.1">
    <property type="nucleotide sequence ID" value="NZ_CP118735.1"/>
</dbReference>
<feature type="transmembrane region" description="Helical" evidence="1">
    <location>
        <begin position="125"/>
        <end position="149"/>
    </location>
</feature>